<feature type="non-terminal residue" evidence="2">
    <location>
        <position position="1"/>
    </location>
</feature>
<reference evidence="2" key="1">
    <citation type="journal article" date="2019" name="Sci. Rep.">
        <title>Draft genome of Tanacetum cinerariifolium, the natural source of mosquito coil.</title>
        <authorList>
            <person name="Yamashiro T."/>
            <person name="Shiraishi A."/>
            <person name="Satake H."/>
            <person name="Nakayama K."/>
        </authorList>
    </citation>
    <scope>NUCLEOTIDE SEQUENCE</scope>
</reference>
<feature type="domain" description="Reverse transcriptase Ty1/copia-type" evidence="1">
    <location>
        <begin position="100"/>
        <end position="154"/>
    </location>
</feature>
<dbReference type="InterPro" id="IPR013103">
    <property type="entry name" value="RVT_2"/>
</dbReference>
<name>A0A6L2P4F3_TANCI</name>
<dbReference type="EMBL" id="BKCJ010010825">
    <property type="protein sequence ID" value="GEU93311.1"/>
    <property type="molecule type" value="Genomic_DNA"/>
</dbReference>
<accession>A0A6L2P4F3</accession>
<protein>
    <submittedName>
        <fullName evidence="2">Ribonuclease H-like domain-containing protein</fullName>
    </submittedName>
</protein>
<sequence>NKDNIVAGQAEKKKEPKQEYILIPICTTDPLISQGPKDSALDAGKKVTEVDKSRVLDNGRQDNQVTRTLEEEVDMNNVVSYYTIPDAPLTKFLKDHPKDQGHTQEEGIDYDELFTPVARIETIRLFMAYASFNDFVVYQMDVKSDFLYRRIEEEKSDGIFISQDKYVADILKKFEFSIVKKESTPMEPNKALVKDAEAEDVNFQLYR</sequence>
<evidence type="ECO:0000259" key="1">
    <source>
        <dbReference type="Pfam" id="PF07727"/>
    </source>
</evidence>
<evidence type="ECO:0000313" key="2">
    <source>
        <dbReference type="EMBL" id="GEU93311.1"/>
    </source>
</evidence>
<dbReference type="AlphaFoldDB" id="A0A6L2P4F3"/>
<dbReference type="Pfam" id="PF07727">
    <property type="entry name" value="RVT_2"/>
    <property type="match status" value="1"/>
</dbReference>
<comment type="caution">
    <text evidence="2">The sequence shown here is derived from an EMBL/GenBank/DDBJ whole genome shotgun (WGS) entry which is preliminary data.</text>
</comment>
<organism evidence="2">
    <name type="scientific">Tanacetum cinerariifolium</name>
    <name type="common">Dalmatian daisy</name>
    <name type="synonym">Chrysanthemum cinerariifolium</name>
    <dbReference type="NCBI Taxonomy" id="118510"/>
    <lineage>
        <taxon>Eukaryota</taxon>
        <taxon>Viridiplantae</taxon>
        <taxon>Streptophyta</taxon>
        <taxon>Embryophyta</taxon>
        <taxon>Tracheophyta</taxon>
        <taxon>Spermatophyta</taxon>
        <taxon>Magnoliopsida</taxon>
        <taxon>eudicotyledons</taxon>
        <taxon>Gunneridae</taxon>
        <taxon>Pentapetalae</taxon>
        <taxon>asterids</taxon>
        <taxon>campanulids</taxon>
        <taxon>Asterales</taxon>
        <taxon>Asteraceae</taxon>
        <taxon>Asteroideae</taxon>
        <taxon>Anthemideae</taxon>
        <taxon>Anthemidinae</taxon>
        <taxon>Tanacetum</taxon>
    </lineage>
</organism>
<gene>
    <name evidence="2" type="ORF">Tci_065289</name>
</gene>
<proteinExistence type="predicted"/>